<dbReference type="OrthoDB" id="7701249at2759"/>
<evidence type="ECO:0000313" key="3">
    <source>
        <dbReference type="Proteomes" id="UP000299102"/>
    </source>
</evidence>
<reference evidence="2 3" key="1">
    <citation type="journal article" date="2019" name="Commun. Biol.">
        <title>The bagworm genome reveals a unique fibroin gene that provides high tensile strength.</title>
        <authorList>
            <person name="Kono N."/>
            <person name="Nakamura H."/>
            <person name="Ohtoshi R."/>
            <person name="Tomita M."/>
            <person name="Numata K."/>
            <person name="Arakawa K."/>
        </authorList>
    </citation>
    <scope>NUCLEOTIDE SEQUENCE [LARGE SCALE GENOMIC DNA]</scope>
</reference>
<organism evidence="2 3">
    <name type="scientific">Eumeta variegata</name>
    <name type="common">Bagworm moth</name>
    <name type="synonym">Eumeta japonica</name>
    <dbReference type="NCBI Taxonomy" id="151549"/>
    <lineage>
        <taxon>Eukaryota</taxon>
        <taxon>Metazoa</taxon>
        <taxon>Ecdysozoa</taxon>
        <taxon>Arthropoda</taxon>
        <taxon>Hexapoda</taxon>
        <taxon>Insecta</taxon>
        <taxon>Pterygota</taxon>
        <taxon>Neoptera</taxon>
        <taxon>Endopterygota</taxon>
        <taxon>Lepidoptera</taxon>
        <taxon>Glossata</taxon>
        <taxon>Ditrysia</taxon>
        <taxon>Tineoidea</taxon>
        <taxon>Psychidae</taxon>
        <taxon>Oiketicinae</taxon>
        <taxon>Eumeta</taxon>
    </lineage>
</organism>
<protein>
    <submittedName>
        <fullName evidence="2">Uncharacterized protein</fullName>
    </submittedName>
</protein>
<keyword evidence="3" id="KW-1185">Reference proteome</keyword>
<gene>
    <name evidence="2" type="ORF">EVAR_88701_1</name>
</gene>
<dbReference type="AlphaFoldDB" id="A0A4C1Y3R5"/>
<proteinExistence type="predicted"/>
<dbReference type="EMBL" id="BGZK01001046">
    <property type="protein sequence ID" value="GBP69614.1"/>
    <property type="molecule type" value="Genomic_DNA"/>
</dbReference>
<name>A0A4C1Y3R5_EUMVA</name>
<comment type="caution">
    <text evidence="2">The sequence shown here is derived from an EMBL/GenBank/DDBJ whole genome shotgun (WGS) entry which is preliminary data.</text>
</comment>
<feature type="region of interest" description="Disordered" evidence="1">
    <location>
        <begin position="90"/>
        <end position="148"/>
    </location>
</feature>
<dbReference type="Proteomes" id="UP000299102">
    <property type="component" value="Unassembled WGS sequence"/>
</dbReference>
<evidence type="ECO:0000313" key="2">
    <source>
        <dbReference type="EMBL" id="GBP69614.1"/>
    </source>
</evidence>
<evidence type="ECO:0000256" key="1">
    <source>
        <dbReference type="SAM" id="MobiDB-lite"/>
    </source>
</evidence>
<accession>A0A4C1Y3R5</accession>
<sequence length="148" mass="16887">MAMKEKYKPIIENSSDAGRLLCDLHHSKTVTRHSLLTNSLNKTSKNGLRSLSRDKYLFGQNLSGKLSDLKLISKSASDMKKQTFKSNTPIKTISRQRIAHTDNLNSKRPPRLAAPTAIRPRLGKHQPTIRKGSNYNNQPLEHRRYNLR</sequence>